<evidence type="ECO:0000313" key="1">
    <source>
        <dbReference type="EMBL" id="GAH35365.1"/>
    </source>
</evidence>
<name>X1FS44_9ZZZZ</name>
<comment type="caution">
    <text evidence="1">The sequence shown here is derived from an EMBL/GenBank/DDBJ whole genome shotgun (WGS) entry which is preliminary data.</text>
</comment>
<sequence length="57" mass="6529">HRYLIESHPRRASGSESLQTSFAVGSHYDEALQAYYEAQRKAVISYELLALLRSLFV</sequence>
<dbReference type="AlphaFoldDB" id="X1FS44"/>
<dbReference type="EMBL" id="BARU01011963">
    <property type="protein sequence ID" value="GAH35365.1"/>
    <property type="molecule type" value="Genomic_DNA"/>
</dbReference>
<gene>
    <name evidence="1" type="ORF">S03H2_22266</name>
</gene>
<reference evidence="1" key="1">
    <citation type="journal article" date="2014" name="Front. Microbiol.">
        <title>High frequency of phylogenetically diverse reductive dehalogenase-homologous genes in deep subseafloor sedimentary metagenomes.</title>
        <authorList>
            <person name="Kawai M."/>
            <person name="Futagami T."/>
            <person name="Toyoda A."/>
            <person name="Takaki Y."/>
            <person name="Nishi S."/>
            <person name="Hori S."/>
            <person name="Arai W."/>
            <person name="Tsubouchi T."/>
            <person name="Morono Y."/>
            <person name="Uchiyama I."/>
            <person name="Ito T."/>
            <person name="Fujiyama A."/>
            <person name="Inagaki F."/>
            <person name="Takami H."/>
        </authorList>
    </citation>
    <scope>NUCLEOTIDE SEQUENCE</scope>
    <source>
        <strain evidence="1">Expedition CK06-06</strain>
    </source>
</reference>
<organism evidence="1">
    <name type="scientific">marine sediment metagenome</name>
    <dbReference type="NCBI Taxonomy" id="412755"/>
    <lineage>
        <taxon>unclassified sequences</taxon>
        <taxon>metagenomes</taxon>
        <taxon>ecological metagenomes</taxon>
    </lineage>
</organism>
<proteinExistence type="predicted"/>
<protein>
    <submittedName>
        <fullName evidence="1">Uncharacterized protein</fullName>
    </submittedName>
</protein>
<accession>X1FS44</accession>
<feature type="non-terminal residue" evidence="1">
    <location>
        <position position="1"/>
    </location>
</feature>